<dbReference type="GO" id="GO:0009399">
    <property type="term" value="P:nitrogen fixation"/>
    <property type="evidence" value="ECO:0007669"/>
    <property type="project" value="UniProtKB-UniRule"/>
</dbReference>
<evidence type="ECO:0000256" key="1">
    <source>
        <dbReference type="ARBA" id="ARBA00002247"/>
    </source>
</evidence>
<sequence length="136" mass="14974">MIDPILAALSRLSAAEEFLDYLEVPYDPQIVRVNRLHILKRFQKYLLSSAAPKARAEKDLHLFYRGLLEQAYQDFVISTPLQEKVFAVFQQPVEKKKPAAATVAIEDLRASLRSGSMGGQAPTGKRSGLPSGGSSS</sequence>
<comment type="subunit">
    <text evidence="3 6">Homotrimer; associates with NifD.</text>
</comment>
<dbReference type="AlphaFoldDB" id="A0A5E6M9H1"/>
<protein>
    <recommendedName>
        <fullName evidence="4 6">Nitrogenase-stabilizing/protective protein NifW</fullName>
    </recommendedName>
</protein>
<dbReference type="EMBL" id="CABFVA020000038">
    <property type="protein sequence ID" value="VVM06044.1"/>
    <property type="molecule type" value="Genomic_DNA"/>
</dbReference>
<accession>A0A5E6M9H1</accession>
<evidence type="ECO:0000256" key="6">
    <source>
        <dbReference type="HAMAP-Rule" id="MF_00529"/>
    </source>
</evidence>
<evidence type="ECO:0000256" key="5">
    <source>
        <dbReference type="ARBA" id="ARBA00023231"/>
    </source>
</evidence>
<dbReference type="HAMAP" id="MF_00529">
    <property type="entry name" value="NifW"/>
    <property type="match status" value="1"/>
</dbReference>
<reference evidence="8 9" key="1">
    <citation type="submission" date="2019-09" db="EMBL/GenBank/DDBJ databases">
        <authorList>
            <person name="Cremers G."/>
        </authorList>
    </citation>
    <scope>NUCLEOTIDE SEQUENCE [LARGE SCALE GENOMIC DNA]</scope>
    <source>
        <strain evidence="8">4A</strain>
    </source>
</reference>
<organism evidence="8 9">
    <name type="scientific">Methylacidimicrobium tartarophylax</name>
    <dbReference type="NCBI Taxonomy" id="1041768"/>
    <lineage>
        <taxon>Bacteria</taxon>
        <taxon>Pseudomonadati</taxon>
        <taxon>Verrucomicrobiota</taxon>
        <taxon>Methylacidimicrobium</taxon>
    </lineage>
</organism>
<name>A0A5E6M9H1_9BACT</name>
<proteinExistence type="inferred from homology"/>
<evidence type="ECO:0000313" key="8">
    <source>
        <dbReference type="EMBL" id="VVM06044.1"/>
    </source>
</evidence>
<dbReference type="RefSeq" id="WP_178086914.1">
    <property type="nucleotide sequence ID" value="NZ_CABFVA020000038.1"/>
</dbReference>
<dbReference type="Pfam" id="PF03206">
    <property type="entry name" value="NifW"/>
    <property type="match status" value="1"/>
</dbReference>
<dbReference type="InterPro" id="IPR004893">
    <property type="entry name" value="NifW"/>
</dbReference>
<feature type="region of interest" description="Disordered" evidence="7">
    <location>
        <begin position="114"/>
        <end position="136"/>
    </location>
</feature>
<comment type="similarity">
    <text evidence="2 6">Belongs to the NifW family.</text>
</comment>
<comment type="function">
    <text evidence="1 6">May protect the nitrogenase Fe-Mo protein from oxidative damage.</text>
</comment>
<dbReference type="Proteomes" id="UP000334923">
    <property type="component" value="Unassembled WGS sequence"/>
</dbReference>
<evidence type="ECO:0000256" key="4">
    <source>
        <dbReference type="ARBA" id="ARBA00016274"/>
    </source>
</evidence>
<keyword evidence="9" id="KW-1185">Reference proteome</keyword>
<evidence type="ECO:0000256" key="2">
    <source>
        <dbReference type="ARBA" id="ARBA00008351"/>
    </source>
</evidence>
<evidence type="ECO:0000256" key="7">
    <source>
        <dbReference type="SAM" id="MobiDB-lite"/>
    </source>
</evidence>
<gene>
    <name evidence="8" type="primary">nifW2</name>
    <name evidence="6" type="synonym">nifW</name>
    <name evidence="8" type="ORF">MAMT_00928</name>
</gene>
<evidence type="ECO:0000313" key="9">
    <source>
        <dbReference type="Proteomes" id="UP000334923"/>
    </source>
</evidence>
<evidence type="ECO:0000256" key="3">
    <source>
        <dbReference type="ARBA" id="ARBA00011284"/>
    </source>
</evidence>
<keyword evidence="5 6" id="KW-0535">Nitrogen fixation</keyword>